<evidence type="ECO:0000256" key="1">
    <source>
        <dbReference type="SAM" id="SignalP"/>
    </source>
</evidence>
<protein>
    <submittedName>
        <fullName evidence="2">Uncharacterized protein</fullName>
    </submittedName>
</protein>
<feature type="chain" id="PRO_5042184456" evidence="1">
    <location>
        <begin position="17"/>
        <end position="99"/>
    </location>
</feature>
<proteinExistence type="predicted"/>
<dbReference type="EMBL" id="JAUTDP010000005">
    <property type="protein sequence ID" value="KAK3399533.1"/>
    <property type="molecule type" value="Genomic_DNA"/>
</dbReference>
<reference evidence="2" key="2">
    <citation type="submission" date="2023-07" db="EMBL/GenBank/DDBJ databases">
        <authorList>
            <consortium name="Lawrence Berkeley National Laboratory"/>
            <person name="Haridas S."/>
            <person name="Hensen N."/>
            <person name="Bonometti L."/>
            <person name="Westerberg I."/>
            <person name="Brannstrom I.O."/>
            <person name="Guillou S."/>
            <person name="Cros-Aarteil S."/>
            <person name="Calhoun S."/>
            <person name="Kuo A."/>
            <person name="Mondo S."/>
            <person name="Pangilinan J."/>
            <person name="Riley R."/>
            <person name="LaButti K."/>
            <person name="Andreopoulos B."/>
            <person name="Lipzen A."/>
            <person name="Chen C."/>
            <person name="Yanf M."/>
            <person name="Daum C."/>
            <person name="Ng V."/>
            <person name="Clum A."/>
            <person name="Steindorff A."/>
            <person name="Ohm R."/>
            <person name="Martin F."/>
            <person name="Silar P."/>
            <person name="Natvig D."/>
            <person name="Lalanne C."/>
            <person name="Gautier V."/>
            <person name="Ament-velasquez S.L."/>
            <person name="Kruys A."/>
            <person name="Hutchinson M.I."/>
            <person name="Powell A.J."/>
            <person name="Barry K."/>
            <person name="Miller A.N."/>
            <person name="Grigoriev I.V."/>
            <person name="Debuchy R."/>
            <person name="Gladieux P."/>
            <person name="Thoren M.H."/>
            <person name="Johannesson H."/>
        </authorList>
    </citation>
    <scope>NUCLEOTIDE SEQUENCE</scope>
    <source>
        <strain evidence="2">FGSC 1904</strain>
    </source>
</reference>
<reference evidence="2" key="1">
    <citation type="journal article" date="2023" name="Mol. Phylogenet. Evol.">
        <title>Genome-scale phylogeny and comparative genomics of the fungal order Sordariales.</title>
        <authorList>
            <person name="Hensen N."/>
            <person name="Bonometti L."/>
            <person name="Westerberg I."/>
            <person name="Brannstrom I.O."/>
            <person name="Guillou S."/>
            <person name="Cros-Aarteil S."/>
            <person name="Calhoun S."/>
            <person name="Haridas S."/>
            <person name="Kuo A."/>
            <person name="Mondo S."/>
            <person name="Pangilinan J."/>
            <person name="Riley R."/>
            <person name="LaButti K."/>
            <person name="Andreopoulos B."/>
            <person name="Lipzen A."/>
            <person name="Chen C."/>
            <person name="Yan M."/>
            <person name="Daum C."/>
            <person name="Ng V."/>
            <person name="Clum A."/>
            <person name="Steindorff A."/>
            <person name="Ohm R.A."/>
            <person name="Martin F."/>
            <person name="Silar P."/>
            <person name="Natvig D.O."/>
            <person name="Lalanne C."/>
            <person name="Gautier V."/>
            <person name="Ament-Velasquez S.L."/>
            <person name="Kruys A."/>
            <person name="Hutchinson M.I."/>
            <person name="Powell A.J."/>
            <person name="Barry K."/>
            <person name="Miller A.N."/>
            <person name="Grigoriev I.V."/>
            <person name="Debuchy R."/>
            <person name="Gladieux P."/>
            <person name="Hiltunen Thoren M."/>
            <person name="Johannesson H."/>
        </authorList>
    </citation>
    <scope>NUCLEOTIDE SEQUENCE</scope>
    <source>
        <strain evidence="2">FGSC 1904</strain>
    </source>
</reference>
<comment type="caution">
    <text evidence="2">The sequence shown here is derived from an EMBL/GenBank/DDBJ whole genome shotgun (WGS) entry which is preliminary data.</text>
</comment>
<keyword evidence="1" id="KW-0732">Signal</keyword>
<accession>A0AAE0UCY6</accession>
<evidence type="ECO:0000313" key="3">
    <source>
        <dbReference type="Proteomes" id="UP001281003"/>
    </source>
</evidence>
<dbReference type="AlphaFoldDB" id="A0AAE0UCY6"/>
<gene>
    <name evidence="2" type="ORF">B0T20DRAFT_200260</name>
</gene>
<organism evidence="2 3">
    <name type="scientific">Sordaria brevicollis</name>
    <dbReference type="NCBI Taxonomy" id="83679"/>
    <lineage>
        <taxon>Eukaryota</taxon>
        <taxon>Fungi</taxon>
        <taxon>Dikarya</taxon>
        <taxon>Ascomycota</taxon>
        <taxon>Pezizomycotina</taxon>
        <taxon>Sordariomycetes</taxon>
        <taxon>Sordariomycetidae</taxon>
        <taxon>Sordariales</taxon>
        <taxon>Sordariaceae</taxon>
        <taxon>Sordaria</taxon>
    </lineage>
</organism>
<sequence length="99" mass="10374">MIFKSVLLALVGVATAVPTILSPRAEAPCDPWSDECREVITANACFAAYVPSGDIPTVLRCVDVDDSAVAERKLCNCYGCAETTVQDFATGILGCKASS</sequence>
<name>A0AAE0UCY6_SORBR</name>
<evidence type="ECO:0000313" key="2">
    <source>
        <dbReference type="EMBL" id="KAK3399533.1"/>
    </source>
</evidence>
<feature type="signal peptide" evidence="1">
    <location>
        <begin position="1"/>
        <end position="16"/>
    </location>
</feature>
<dbReference type="Proteomes" id="UP001281003">
    <property type="component" value="Unassembled WGS sequence"/>
</dbReference>
<keyword evidence="3" id="KW-1185">Reference proteome</keyword>